<feature type="chain" id="PRO_5029526932" description="Secreted protein" evidence="1">
    <location>
        <begin position="25"/>
        <end position="100"/>
    </location>
</feature>
<evidence type="ECO:0000313" key="2">
    <source>
        <dbReference type="EnsemblPlants" id="Kaladp0008s0431.1.v1.1.CDS.1"/>
    </source>
</evidence>
<dbReference type="PANTHER" id="PTHR36619:SF2">
    <property type="entry name" value="OS04G0208900 PROTEIN"/>
    <property type="match status" value="1"/>
</dbReference>
<keyword evidence="1" id="KW-0732">Signal</keyword>
<dbReference type="AlphaFoldDB" id="A0A7N0RCV1"/>
<dbReference type="OMA" id="ANYHTFG"/>
<sequence>MSSIATATLFFTLLLFPLFHVCLAARDLVASPRLSSLVRIEMRTLTLGPKRSPGRFFHDKEVRGCLPKGFRHASAPSRFANYHTFGWTGCRATNRSPKKP</sequence>
<dbReference type="Proteomes" id="UP000594263">
    <property type="component" value="Unplaced"/>
</dbReference>
<organism evidence="2 3">
    <name type="scientific">Kalanchoe fedtschenkoi</name>
    <name type="common">Lavender scallops</name>
    <name type="synonym">South American air plant</name>
    <dbReference type="NCBI Taxonomy" id="63787"/>
    <lineage>
        <taxon>Eukaryota</taxon>
        <taxon>Viridiplantae</taxon>
        <taxon>Streptophyta</taxon>
        <taxon>Embryophyta</taxon>
        <taxon>Tracheophyta</taxon>
        <taxon>Spermatophyta</taxon>
        <taxon>Magnoliopsida</taxon>
        <taxon>eudicotyledons</taxon>
        <taxon>Gunneridae</taxon>
        <taxon>Pentapetalae</taxon>
        <taxon>Saxifragales</taxon>
        <taxon>Crassulaceae</taxon>
        <taxon>Kalanchoe</taxon>
    </lineage>
</organism>
<name>A0A7N0RCV1_KALFE</name>
<dbReference type="Gramene" id="Kaladp0008s0431.1.v1.1">
    <property type="protein sequence ID" value="Kaladp0008s0431.1.v1.1.CDS.1"/>
    <property type="gene ID" value="Kaladp0008s0431.v1.1"/>
</dbReference>
<dbReference type="PANTHER" id="PTHR36619">
    <property type="entry name" value="OS04G0208900 PROTEIN"/>
    <property type="match status" value="1"/>
</dbReference>
<evidence type="ECO:0000313" key="3">
    <source>
        <dbReference type="Proteomes" id="UP000594263"/>
    </source>
</evidence>
<feature type="signal peptide" evidence="1">
    <location>
        <begin position="1"/>
        <end position="24"/>
    </location>
</feature>
<keyword evidence="3" id="KW-1185">Reference proteome</keyword>
<reference evidence="2" key="1">
    <citation type="submission" date="2021-01" db="UniProtKB">
        <authorList>
            <consortium name="EnsemblPlants"/>
        </authorList>
    </citation>
    <scope>IDENTIFICATION</scope>
</reference>
<evidence type="ECO:0008006" key="4">
    <source>
        <dbReference type="Google" id="ProtNLM"/>
    </source>
</evidence>
<evidence type="ECO:0000256" key="1">
    <source>
        <dbReference type="SAM" id="SignalP"/>
    </source>
</evidence>
<proteinExistence type="predicted"/>
<protein>
    <recommendedName>
        <fullName evidence="4">Secreted protein</fullName>
    </recommendedName>
</protein>
<accession>A0A7N0RCV1</accession>
<dbReference type="EnsemblPlants" id="Kaladp0008s0431.1.v1.1">
    <property type="protein sequence ID" value="Kaladp0008s0431.1.v1.1.CDS.1"/>
    <property type="gene ID" value="Kaladp0008s0431.v1.1"/>
</dbReference>